<feature type="compositionally biased region" description="Polar residues" evidence="1">
    <location>
        <begin position="41"/>
        <end position="50"/>
    </location>
</feature>
<accession>A0A2H0UEC2</accession>
<evidence type="ECO:0000256" key="2">
    <source>
        <dbReference type="SAM" id="Phobius"/>
    </source>
</evidence>
<evidence type="ECO:0000256" key="1">
    <source>
        <dbReference type="SAM" id="MobiDB-lite"/>
    </source>
</evidence>
<keyword evidence="2" id="KW-0472">Membrane</keyword>
<dbReference type="AlphaFoldDB" id="A0A2H0UEC2"/>
<organism evidence="3 4">
    <name type="scientific">Candidatus Kaiserbacteria bacterium CG10_big_fil_rev_8_21_14_0_10_47_16</name>
    <dbReference type="NCBI Taxonomy" id="1974608"/>
    <lineage>
        <taxon>Bacteria</taxon>
        <taxon>Candidatus Kaiseribacteriota</taxon>
    </lineage>
</organism>
<keyword evidence="2" id="KW-0812">Transmembrane</keyword>
<evidence type="ECO:0000313" key="4">
    <source>
        <dbReference type="Proteomes" id="UP000229344"/>
    </source>
</evidence>
<feature type="region of interest" description="Disordered" evidence="1">
    <location>
        <begin position="1"/>
        <end position="58"/>
    </location>
</feature>
<feature type="compositionally biased region" description="Basic and acidic residues" evidence="1">
    <location>
        <begin position="30"/>
        <end position="40"/>
    </location>
</feature>
<dbReference type="Proteomes" id="UP000229344">
    <property type="component" value="Unassembled WGS sequence"/>
</dbReference>
<protein>
    <submittedName>
        <fullName evidence="3">Uncharacterized protein</fullName>
    </submittedName>
</protein>
<gene>
    <name evidence="3" type="ORF">COU16_01130</name>
</gene>
<proteinExistence type="predicted"/>
<evidence type="ECO:0000313" key="3">
    <source>
        <dbReference type="EMBL" id="PIR84774.1"/>
    </source>
</evidence>
<sequence length="443" mass="47997">MSQKWNLQDIRTSDGPSPRKSMQGVQQARPQEEQAPRRTAPDSSPKYTPTRSSRKSSIGGKRNTIIFIVVAVIVALGLILGYLLGGASIIVHPKYKSVNVQGTFTAKTEPAAGELGYEVLTLEADAERQVTATGKEEVTEQAQGTITIYNEYSTNSVRLVKNTRFESSDGHIFRITESAVVPGYTGDGSNKTPGTIVAKVFADEAGPEYNVAAGKFTIPGFKGDPEFDAVYGKSSDAFTGGFAGQKYIVDDADLQKTKDVLHEELQAALRSRLESERPAGFVLYESAITFSYSSLPATESTDGMATIKEHGVLQIPIFENSEFAGYLAQNTIAGYENSPISITDPSTLTFTYSTTGSSTTAMKLSDQNEITFDIRGDAELVWTFDHDKLVSDLAGKSKTALPAILSGYPAIERAEATIRPFWKSSFPDKKDDIKLDIMIGDNG</sequence>
<reference evidence="4" key="1">
    <citation type="submission" date="2017-09" db="EMBL/GenBank/DDBJ databases">
        <title>Depth-based differentiation of microbial function through sediment-hosted aquifers and enrichment of novel symbionts in the deep terrestrial subsurface.</title>
        <authorList>
            <person name="Probst A.J."/>
            <person name="Ladd B."/>
            <person name="Jarett J.K."/>
            <person name="Geller-Mcgrath D.E."/>
            <person name="Sieber C.M.K."/>
            <person name="Emerson J.B."/>
            <person name="Anantharaman K."/>
            <person name="Thomas B.C."/>
            <person name="Malmstrom R."/>
            <person name="Stieglmeier M."/>
            <person name="Klingl A."/>
            <person name="Woyke T."/>
            <person name="Ryan C.M."/>
            <person name="Banfield J.F."/>
        </authorList>
    </citation>
    <scope>NUCLEOTIDE SEQUENCE [LARGE SCALE GENOMIC DNA]</scope>
</reference>
<feature type="compositionally biased region" description="Polar residues" evidence="1">
    <location>
        <begin position="1"/>
        <end position="10"/>
    </location>
</feature>
<name>A0A2H0UEC2_9BACT</name>
<feature type="transmembrane region" description="Helical" evidence="2">
    <location>
        <begin position="64"/>
        <end position="84"/>
    </location>
</feature>
<comment type="caution">
    <text evidence="3">The sequence shown here is derived from an EMBL/GenBank/DDBJ whole genome shotgun (WGS) entry which is preliminary data.</text>
</comment>
<keyword evidence="2" id="KW-1133">Transmembrane helix</keyword>
<dbReference type="EMBL" id="PFBI01000004">
    <property type="protein sequence ID" value="PIR84774.1"/>
    <property type="molecule type" value="Genomic_DNA"/>
</dbReference>